<comment type="similarity">
    <text evidence="1">Belongs to the UPF0047 family.</text>
</comment>
<evidence type="ECO:0000313" key="3">
    <source>
        <dbReference type="Proteomes" id="UP000192042"/>
    </source>
</evidence>
<dbReference type="PIRSF" id="PIRSF004681">
    <property type="entry name" value="UCP004681"/>
    <property type="match status" value="1"/>
</dbReference>
<dbReference type="AlphaFoldDB" id="A0A1W1I5E5"/>
<evidence type="ECO:0008006" key="4">
    <source>
        <dbReference type="Google" id="ProtNLM"/>
    </source>
</evidence>
<evidence type="ECO:0000256" key="1">
    <source>
        <dbReference type="ARBA" id="ARBA00005534"/>
    </source>
</evidence>
<keyword evidence="3" id="KW-1185">Reference proteome</keyword>
<dbReference type="Proteomes" id="UP000192042">
    <property type="component" value="Chromosome I"/>
</dbReference>
<dbReference type="EMBL" id="LT828648">
    <property type="protein sequence ID" value="SLM48151.1"/>
    <property type="molecule type" value="Genomic_DNA"/>
</dbReference>
<dbReference type="InterPro" id="IPR035917">
    <property type="entry name" value="YjbQ-like_sf"/>
</dbReference>
<dbReference type="PANTHER" id="PTHR30615">
    <property type="entry name" value="UNCHARACTERIZED PROTEIN YJBQ-RELATED"/>
    <property type="match status" value="1"/>
</dbReference>
<protein>
    <recommendedName>
        <fullName evidence="4">YjbQ family protein</fullName>
    </recommendedName>
</protein>
<dbReference type="STRING" id="1325564.NSJP_1979"/>
<organism evidence="2 3">
    <name type="scientific">Nitrospira japonica</name>
    <dbReference type="NCBI Taxonomy" id="1325564"/>
    <lineage>
        <taxon>Bacteria</taxon>
        <taxon>Pseudomonadati</taxon>
        <taxon>Nitrospirota</taxon>
        <taxon>Nitrospiria</taxon>
        <taxon>Nitrospirales</taxon>
        <taxon>Nitrospiraceae</taxon>
        <taxon>Nitrospira</taxon>
    </lineage>
</organism>
<dbReference type="NCBIfam" id="TIGR00149">
    <property type="entry name" value="TIGR00149_YjbQ"/>
    <property type="match status" value="1"/>
</dbReference>
<dbReference type="Gene3D" id="2.60.120.460">
    <property type="entry name" value="YjbQ-like"/>
    <property type="match status" value="1"/>
</dbReference>
<dbReference type="Pfam" id="PF01894">
    <property type="entry name" value="YjbQ"/>
    <property type="match status" value="1"/>
</dbReference>
<reference evidence="2 3" key="1">
    <citation type="submission" date="2017-03" db="EMBL/GenBank/DDBJ databases">
        <authorList>
            <person name="Afonso C.L."/>
            <person name="Miller P.J."/>
            <person name="Scott M.A."/>
            <person name="Spackman E."/>
            <person name="Goraichik I."/>
            <person name="Dimitrov K.M."/>
            <person name="Suarez D.L."/>
            <person name="Swayne D.E."/>
        </authorList>
    </citation>
    <scope>NUCLEOTIDE SEQUENCE [LARGE SCALE GENOMIC DNA]</scope>
    <source>
        <strain evidence="2">Genome sequencing of Nitrospira japonica strain NJ11</strain>
    </source>
</reference>
<accession>A0A1W1I5E5</accession>
<gene>
    <name evidence="2" type="ORF">NSJP_1979</name>
</gene>
<proteinExistence type="inferred from homology"/>
<evidence type="ECO:0000313" key="2">
    <source>
        <dbReference type="EMBL" id="SLM48151.1"/>
    </source>
</evidence>
<sequence length="143" mass="15516">MAVKTVPLRLSMRGGTQIENVTESVQEALADSKLAAGIATVFVRHTTASVMIIEDEPGIRADTHAFWDRAVPADPAWQHNVRNAGEDNGHSHLRGQLQGPSVTIPFAAGALLLGTWQQIVVVDFDTRARTREIVIQLIGEPES</sequence>
<dbReference type="RefSeq" id="WP_231989522.1">
    <property type="nucleotide sequence ID" value="NZ_LT828648.1"/>
</dbReference>
<dbReference type="SUPFAM" id="SSF111038">
    <property type="entry name" value="YjbQ-like"/>
    <property type="match status" value="1"/>
</dbReference>
<name>A0A1W1I5E5_9BACT</name>
<dbReference type="PANTHER" id="PTHR30615:SF8">
    <property type="entry name" value="UPF0047 PROTEIN C4A8.02C"/>
    <property type="match status" value="1"/>
</dbReference>
<dbReference type="InterPro" id="IPR001602">
    <property type="entry name" value="UPF0047_YjbQ-like"/>
</dbReference>
<dbReference type="KEGG" id="nja:NSJP_1979"/>